<protein>
    <submittedName>
        <fullName evidence="1">Uncharacterized protein</fullName>
    </submittedName>
</protein>
<reference evidence="1 2" key="1">
    <citation type="journal article" date="2017" name="Sci. Rep.">
        <title>Characterization and diversity of phages infecting Aeromonas salmonicida subsp. salmonicida.</title>
        <authorList>
            <person name="Vincent A.T."/>
            <person name="Paquet V.E."/>
            <person name="Bernatchez A."/>
            <person name="Tremblay D.M."/>
            <person name="Moineau S."/>
            <person name="Charette S.J."/>
        </authorList>
    </citation>
    <scope>NUCLEOTIDE SEQUENCE [LARGE SCALE GENOMIC DNA]</scope>
</reference>
<evidence type="ECO:0000313" key="2">
    <source>
        <dbReference type="Proteomes" id="UP000222894"/>
    </source>
</evidence>
<dbReference type="EMBL" id="KY290948">
    <property type="protein sequence ID" value="APU00683.1"/>
    <property type="molecule type" value="Genomic_DNA"/>
</dbReference>
<accession>A0A219YAF2</accession>
<evidence type="ECO:0000313" key="1">
    <source>
        <dbReference type="EMBL" id="APU00683.1"/>
    </source>
</evidence>
<name>A0A219YAF2_9CAUD</name>
<proteinExistence type="predicted"/>
<organism evidence="1 2">
    <name type="scientific">Aeromonas phage 44RR2.8t.2</name>
    <dbReference type="NCBI Taxonomy" id="1932900"/>
    <lineage>
        <taxon>Viruses</taxon>
        <taxon>Duplodnaviria</taxon>
        <taxon>Heunggongvirae</taxon>
        <taxon>Uroviricota</taxon>
        <taxon>Caudoviricetes</taxon>
        <taxon>Pantevenvirales</taxon>
        <taxon>Straboviridae</taxon>
        <taxon>Biquartavirus</taxon>
        <taxon>Biquartavirus 44RR2</taxon>
    </lineage>
</organism>
<dbReference type="Proteomes" id="UP000222894">
    <property type="component" value="Genome"/>
</dbReference>
<sequence length="79" mass="9099">MPLREELCNQSESQETKAYQAWLAQNAEFLSRWVAEHMQVDVELENTDYTSSNDIKVKVHISVGNETISGYDYISLSKE</sequence>